<evidence type="ECO:0000256" key="1">
    <source>
        <dbReference type="ARBA" id="ARBA00022737"/>
    </source>
</evidence>
<dbReference type="PANTHER" id="PTHR47941">
    <property type="entry name" value="PENTATRICOPEPTIDE REPEAT-CONTAINING PROTEIN 3, MITOCHONDRIAL"/>
    <property type="match status" value="1"/>
</dbReference>
<sequence length="574" mass="65346">MSLHRALDRTTCRLTTLNFGSRPFTAYFRASPVQRPVEAHRRCFGQDYRHYITNALRPPTMESIFIQALIRASTCPKHSVRGWSSVALAPHRKTKRRRLSDSAVLSSCKDKSDVRSVGMSRQELRSLVDIYHEGDMSGPAPFSDSGVFFDSEESLSSDIQDYTDSLPPLAPIELTRLRRLLRNEDARPSQIFEAYQALPVPRAASLPRTLLTGLLFRLSVIPRKTKHVSLRYLSVLDDMKEANISIRQKEWNTAIHLAGYCLGESSSLDLESALSIWQEMEKEAGVQSSHVTFSILFDIAVKSGKHALAEVLTQEAARRGLPLDRFSRMAQIYFKGLQRDGDGVRRAYADLVEAGEIVDASVLNNVITSLMNAGELPAAEQVLERMKALDEEKRTALHPPRTWHERRQFHRLLTVAANQWRENPGARQQFEPITPVAPDWITYRSFIRYHATESGNVDRILELMSEMQAKDIALNGSTFFWLFKGFRIHGGIRYSSWKRSKLEDIWAQFIQACDDPQQDVWIDQGLAIGVVQAFIRCTKRERALDIWAEISRRWKPTIKALLLATELLELPDSP</sequence>
<dbReference type="Proteomes" id="UP000799640">
    <property type="component" value="Unassembled WGS sequence"/>
</dbReference>
<keyword evidence="3" id="KW-1185">Reference proteome</keyword>
<name>A0A6G1HTC4_9PEZI</name>
<protein>
    <recommendedName>
        <fullName evidence="4">Pentatricopeptide repeat protein</fullName>
    </recommendedName>
</protein>
<evidence type="ECO:0008006" key="4">
    <source>
        <dbReference type="Google" id="ProtNLM"/>
    </source>
</evidence>
<evidence type="ECO:0000313" key="3">
    <source>
        <dbReference type="Proteomes" id="UP000799640"/>
    </source>
</evidence>
<dbReference type="OrthoDB" id="1908178at2759"/>
<reference evidence="2" key="1">
    <citation type="journal article" date="2020" name="Stud. Mycol.">
        <title>101 Dothideomycetes genomes: a test case for predicting lifestyles and emergence of pathogens.</title>
        <authorList>
            <person name="Haridas S."/>
            <person name="Albert R."/>
            <person name="Binder M."/>
            <person name="Bloem J."/>
            <person name="Labutti K."/>
            <person name="Salamov A."/>
            <person name="Andreopoulos B."/>
            <person name="Baker S."/>
            <person name="Barry K."/>
            <person name="Bills G."/>
            <person name="Bluhm B."/>
            <person name="Cannon C."/>
            <person name="Castanera R."/>
            <person name="Culley D."/>
            <person name="Daum C."/>
            <person name="Ezra D."/>
            <person name="Gonzalez J."/>
            <person name="Henrissat B."/>
            <person name="Kuo A."/>
            <person name="Liang C."/>
            <person name="Lipzen A."/>
            <person name="Lutzoni F."/>
            <person name="Magnuson J."/>
            <person name="Mondo S."/>
            <person name="Nolan M."/>
            <person name="Ohm R."/>
            <person name="Pangilinan J."/>
            <person name="Park H.-J."/>
            <person name="Ramirez L."/>
            <person name="Alfaro M."/>
            <person name="Sun H."/>
            <person name="Tritt A."/>
            <person name="Yoshinaga Y."/>
            <person name="Zwiers L.-H."/>
            <person name="Turgeon B."/>
            <person name="Goodwin S."/>
            <person name="Spatafora J."/>
            <person name="Crous P."/>
            <person name="Grigoriev I."/>
        </authorList>
    </citation>
    <scope>NUCLEOTIDE SEQUENCE</scope>
    <source>
        <strain evidence="2">CBS 262.69</strain>
    </source>
</reference>
<dbReference type="InterPro" id="IPR002885">
    <property type="entry name" value="PPR_rpt"/>
</dbReference>
<accession>A0A6G1HTC4</accession>
<evidence type="ECO:0000313" key="2">
    <source>
        <dbReference type="EMBL" id="KAF2399116.1"/>
    </source>
</evidence>
<organism evidence="2 3">
    <name type="scientific">Trichodelitschia bisporula</name>
    <dbReference type="NCBI Taxonomy" id="703511"/>
    <lineage>
        <taxon>Eukaryota</taxon>
        <taxon>Fungi</taxon>
        <taxon>Dikarya</taxon>
        <taxon>Ascomycota</taxon>
        <taxon>Pezizomycotina</taxon>
        <taxon>Dothideomycetes</taxon>
        <taxon>Dothideomycetes incertae sedis</taxon>
        <taxon>Phaeotrichales</taxon>
        <taxon>Phaeotrichaceae</taxon>
        <taxon>Trichodelitschia</taxon>
    </lineage>
</organism>
<dbReference type="EMBL" id="ML996698">
    <property type="protein sequence ID" value="KAF2399116.1"/>
    <property type="molecule type" value="Genomic_DNA"/>
</dbReference>
<dbReference type="Pfam" id="PF01535">
    <property type="entry name" value="PPR"/>
    <property type="match status" value="1"/>
</dbReference>
<keyword evidence="1" id="KW-0677">Repeat</keyword>
<dbReference type="InterPro" id="IPR011990">
    <property type="entry name" value="TPR-like_helical_dom_sf"/>
</dbReference>
<gene>
    <name evidence="2" type="ORF">EJ06DRAFT_531437</name>
</gene>
<dbReference type="Gene3D" id="1.25.40.10">
    <property type="entry name" value="Tetratricopeptide repeat domain"/>
    <property type="match status" value="1"/>
</dbReference>
<proteinExistence type="predicted"/>
<dbReference type="AlphaFoldDB" id="A0A6G1HTC4"/>